<gene>
    <name evidence="3" type="ORF">C7H52_11540</name>
</gene>
<dbReference type="EMBL" id="PXOQ01000015">
    <property type="protein sequence ID" value="PSG86320.1"/>
    <property type="molecule type" value="Genomic_DNA"/>
</dbReference>
<organism evidence="3 4">
    <name type="scientific">Aurantibacter aestuarii</name>
    <dbReference type="NCBI Taxonomy" id="1266046"/>
    <lineage>
        <taxon>Bacteria</taxon>
        <taxon>Pseudomonadati</taxon>
        <taxon>Bacteroidota</taxon>
        <taxon>Flavobacteriia</taxon>
        <taxon>Flavobacteriales</taxon>
        <taxon>Flavobacteriaceae</taxon>
        <taxon>Aurantibacter</taxon>
    </lineage>
</organism>
<dbReference type="Gene3D" id="1.20.120.450">
    <property type="entry name" value="dinb family like domain"/>
    <property type="match status" value="1"/>
</dbReference>
<feature type="chain" id="PRO_5015604038" description="DinB family protein" evidence="2">
    <location>
        <begin position="19"/>
        <end position="187"/>
    </location>
</feature>
<dbReference type="RefSeq" id="WP_106464059.1">
    <property type="nucleotide sequence ID" value="NZ_PXOQ01000015.1"/>
</dbReference>
<proteinExistence type="predicted"/>
<dbReference type="OrthoDB" id="837585at2"/>
<dbReference type="InterPro" id="IPR034660">
    <property type="entry name" value="DinB/YfiT-like"/>
</dbReference>
<protein>
    <recommendedName>
        <fullName evidence="5">DinB family protein</fullName>
    </recommendedName>
</protein>
<reference evidence="3 4" key="1">
    <citation type="submission" date="2018-03" db="EMBL/GenBank/DDBJ databases">
        <title>Mesoflavibacter sp. HG37 and Mesoflavibacter sp. HG96 sp.nov., two marine bacteria isolated from seawater of Western Pacific Ocean.</title>
        <authorList>
            <person name="Cheng H."/>
            <person name="Wu Y.-H."/>
            <person name="Guo L.-L."/>
            <person name="Xu X.-W."/>
        </authorList>
    </citation>
    <scope>NUCLEOTIDE SEQUENCE [LARGE SCALE GENOMIC DNA]</scope>
    <source>
        <strain evidence="3 4">KCTC 32269</strain>
    </source>
</reference>
<keyword evidence="4" id="KW-1185">Reference proteome</keyword>
<evidence type="ECO:0008006" key="5">
    <source>
        <dbReference type="Google" id="ProtNLM"/>
    </source>
</evidence>
<dbReference type="Proteomes" id="UP000238426">
    <property type="component" value="Unassembled WGS sequence"/>
</dbReference>
<keyword evidence="2" id="KW-0732">Signal</keyword>
<evidence type="ECO:0000256" key="1">
    <source>
        <dbReference type="SAM" id="MobiDB-lite"/>
    </source>
</evidence>
<feature type="signal peptide" evidence="2">
    <location>
        <begin position="1"/>
        <end position="18"/>
    </location>
</feature>
<dbReference type="AlphaFoldDB" id="A0A2T1N515"/>
<sequence length="187" mass="21254">MKNLIILLILLSVSSISAQDSKLPFYELPEHPQKYTAGTVAARQVEALGFRFYHATENLSVADLKYKPNEEARTTLETIQHIYDLSKIVLNATLYSPNKNEEVNLSYLDLREQTLSNLKKASEVLRETEDLSTMFIIFGDNKIPFWNAINGPISDAIWHCGQISSNRRSSENPINPKVNHFMGTVRK</sequence>
<comment type="caution">
    <text evidence="3">The sequence shown here is derived from an EMBL/GenBank/DDBJ whole genome shotgun (WGS) entry which is preliminary data.</text>
</comment>
<evidence type="ECO:0000256" key="2">
    <source>
        <dbReference type="SAM" id="SignalP"/>
    </source>
</evidence>
<name>A0A2T1N515_9FLAO</name>
<accession>A0A2T1N515</accession>
<feature type="region of interest" description="Disordered" evidence="1">
    <location>
        <begin position="168"/>
        <end position="187"/>
    </location>
</feature>
<dbReference type="SUPFAM" id="SSF109854">
    <property type="entry name" value="DinB/YfiT-like putative metalloenzymes"/>
    <property type="match status" value="1"/>
</dbReference>
<evidence type="ECO:0000313" key="4">
    <source>
        <dbReference type="Proteomes" id="UP000238426"/>
    </source>
</evidence>
<evidence type="ECO:0000313" key="3">
    <source>
        <dbReference type="EMBL" id="PSG86320.1"/>
    </source>
</evidence>